<dbReference type="eggNOG" id="COG0662">
    <property type="taxonomic scope" value="Bacteria"/>
</dbReference>
<keyword evidence="7" id="KW-0408">Iron</keyword>
<dbReference type="GO" id="GO:0005506">
    <property type="term" value="F:iron ion binding"/>
    <property type="evidence" value="ECO:0007669"/>
    <property type="project" value="InterPro"/>
</dbReference>
<dbReference type="STRING" id="1993.SAMN04489713_105313"/>
<dbReference type="PANTHER" id="PTHR15497">
    <property type="entry name" value="3-HYDROXYANTHRANILATE 3,4-DIOXYGENASE"/>
    <property type="match status" value="1"/>
</dbReference>
<evidence type="ECO:0000256" key="3">
    <source>
        <dbReference type="ARBA" id="ARBA00022642"/>
    </source>
</evidence>
<dbReference type="EMBL" id="FOVH01000005">
    <property type="protein sequence ID" value="SFO37536.1"/>
    <property type="molecule type" value="Genomic_DNA"/>
</dbReference>
<accession>A0A1I5GNW0</accession>
<dbReference type="OrthoDB" id="5002379at2"/>
<evidence type="ECO:0000313" key="8">
    <source>
        <dbReference type="EMBL" id="SFO37536.1"/>
    </source>
</evidence>
<reference evidence="8 9" key="1">
    <citation type="submission" date="2016-10" db="EMBL/GenBank/DDBJ databases">
        <authorList>
            <person name="de Groot N.N."/>
        </authorList>
    </citation>
    <scope>NUCLEOTIDE SEQUENCE [LARGE SCALE GENOMIC DNA]</scope>
    <source>
        <strain evidence="8 9">DSM 43067</strain>
    </source>
</reference>
<keyword evidence="9" id="KW-1185">Reference proteome</keyword>
<dbReference type="GO" id="GO:0019363">
    <property type="term" value="P:pyridine nucleotide biosynthetic process"/>
    <property type="evidence" value="ECO:0007669"/>
    <property type="project" value="UniProtKB-KW"/>
</dbReference>
<evidence type="ECO:0000256" key="2">
    <source>
        <dbReference type="ARBA" id="ARBA00002752"/>
    </source>
</evidence>
<dbReference type="InterPro" id="IPR010329">
    <property type="entry name" value="3hydroanth_dOase"/>
</dbReference>
<dbReference type="RefSeq" id="WP_021591408.1">
    <property type="nucleotide sequence ID" value="NZ_CP083237.1"/>
</dbReference>
<dbReference type="CDD" id="cd06123">
    <property type="entry name" value="cupin_HAO"/>
    <property type="match status" value="1"/>
</dbReference>
<comment type="function">
    <text evidence="2">Catalyzes the oxidative ring opening of 3-hydroxyanthranilate to 2-amino-3-carboxymuconate semialdehyde, which spontaneously cyclizes to quinolinate.</text>
</comment>
<dbReference type="Pfam" id="PF06052">
    <property type="entry name" value="3-HAO"/>
    <property type="match status" value="1"/>
</dbReference>
<name>A0A1I5GNW0_9ACTN</name>
<keyword evidence="5 8" id="KW-0223">Dioxygenase</keyword>
<evidence type="ECO:0000256" key="1">
    <source>
        <dbReference type="ARBA" id="ARBA00001954"/>
    </source>
</evidence>
<evidence type="ECO:0000256" key="6">
    <source>
        <dbReference type="ARBA" id="ARBA00023002"/>
    </source>
</evidence>
<evidence type="ECO:0000256" key="4">
    <source>
        <dbReference type="ARBA" id="ARBA00022723"/>
    </source>
</evidence>
<dbReference type="Proteomes" id="UP000183413">
    <property type="component" value="Unassembled WGS sequence"/>
</dbReference>
<dbReference type="GeneID" id="99652218"/>
<dbReference type="GO" id="GO:0000334">
    <property type="term" value="F:3-hydroxyanthranilate 3,4-dioxygenase activity"/>
    <property type="evidence" value="ECO:0007669"/>
    <property type="project" value="InterPro"/>
</dbReference>
<evidence type="ECO:0000256" key="5">
    <source>
        <dbReference type="ARBA" id="ARBA00022964"/>
    </source>
</evidence>
<evidence type="ECO:0000256" key="7">
    <source>
        <dbReference type="ARBA" id="ARBA00023004"/>
    </source>
</evidence>
<sequence>MTEPYRMPVVDLDAIAERLGKSGKRVEVLWQHSESLAFVARGREYRSEFHLNPSDEVMYTIRGELRLHSRQPDGTEVVDVIPEGSAIFTPSRLPHSPRFDPDAFIIVIERLRRPGELDRFQWFCQGCGEFLHEESCFVEDYTVDPVGKAYQRFFDDVEARTCGACGEVLQPY</sequence>
<keyword evidence="4" id="KW-0479">Metal-binding</keyword>
<evidence type="ECO:0000313" key="9">
    <source>
        <dbReference type="Proteomes" id="UP000183413"/>
    </source>
</evidence>
<dbReference type="AlphaFoldDB" id="A0A1I5GNW0"/>
<dbReference type="InterPro" id="IPR011051">
    <property type="entry name" value="RmlC_Cupin_sf"/>
</dbReference>
<gene>
    <name evidence="8" type="ORF">SAMN04489713_105313</name>
</gene>
<dbReference type="InParanoid" id="A0A1I5GNW0"/>
<dbReference type="PANTHER" id="PTHR15497:SF1">
    <property type="entry name" value="3-HYDROXYANTHRANILATE 3,4-DIOXYGENASE"/>
    <property type="match status" value="1"/>
</dbReference>
<dbReference type="Gene3D" id="2.60.120.10">
    <property type="entry name" value="Jelly Rolls"/>
    <property type="match status" value="1"/>
</dbReference>
<proteinExistence type="predicted"/>
<keyword evidence="3" id="KW-0662">Pyridine nucleotide biosynthesis</keyword>
<comment type="cofactor">
    <cofactor evidence="1">
        <name>Fe(2+)</name>
        <dbReference type="ChEBI" id="CHEBI:29033"/>
    </cofactor>
</comment>
<dbReference type="InterPro" id="IPR014710">
    <property type="entry name" value="RmlC-like_jellyroll"/>
</dbReference>
<keyword evidence="6" id="KW-0560">Oxidoreductase</keyword>
<protein>
    <submittedName>
        <fullName evidence="8">3-hydroxyanthranilate 3,4-dioxygenase</fullName>
    </submittedName>
</protein>
<organism evidence="8 9">
    <name type="scientific">Actinomadura madurae</name>
    <dbReference type="NCBI Taxonomy" id="1993"/>
    <lineage>
        <taxon>Bacteria</taxon>
        <taxon>Bacillati</taxon>
        <taxon>Actinomycetota</taxon>
        <taxon>Actinomycetes</taxon>
        <taxon>Streptosporangiales</taxon>
        <taxon>Thermomonosporaceae</taxon>
        <taxon>Actinomadura</taxon>
    </lineage>
</organism>
<dbReference type="SUPFAM" id="SSF51182">
    <property type="entry name" value="RmlC-like cupins"/>
    <property type="match status" value="1"/>
</dbReference>